<accession>A0ABV0ZVB8</accession>
<reference evidence="1 2" key="1">
    <citation type="submission" date="2021-06" db="EMBL/GenBank/DDBJ databases">
        <authorList>
            <person name="Palmer J.M."/>
        </authorList>
    </citation>
    <scope>NUCLEOTIDE SEQUENCE [LARGE SCALE GENOMIC DNA]</scope>
    <source>
        <strain evidence="1 2">AS_MEX2019</strain>
        <tissue evidence="1">Muscle</tissue>
    </source>
</reference>
<evidence type="ECO:0000313" key="2">
    <source>
        <dbReference type="Proteomes" id="UP001469553"/>
    </source>
</evidence>
<protein>
    <submittedName>
        <fullName evidence="1">Uncharacterized protein</fullName>
    </submittedName>
</protein>
<dbReference type="Proteomes" id="UP001469553">
    <property type="component" value="Unassembled WGS sequence"/>
</dbReference>
<proteinExistence type="predicted"/>
<gene>
    <name evidence="1" type="ORF">AMECASPLE_039001</name>
</gene>
<sequence>MFHGTQCVPLQIMKQFAYRQVLPLLKNSVLKNALPGCIQLYNSLTGEKKLKHFERVAEEVVTLGLHYARKLANEEILALRDKLSVTTDTVVKIFTRTLVRGELYYSAFH</sequence>
<dbReference type="EMBL" id="JAHRIP010073486">
    <property type="protein sequence ID" value="MEQ2309470.1"/>
    <property type="molecule type" value="Genomic_DNA"/>
</dbReference>
<comment type="caution">
    <text evidence="1">The sequence shown here is derived from an EMBL/GenBank/DDBJ whole genome shotgun (WGS) entry which is preliminary data.</text>
</comment>
<organism evidence="1 2">
    <name type="scientific">Ameca splendens</name>
    <dbReference type="NCBI Taxonomy" id="208324"/>
    <lineage>
        <taxon>Eukaryota</taxon>
        <taxon>Metazoa</taxon>
        <taxon>Chordata</taxon>
        <taxon>Craniata</taxon>
        <taxon>Vertebrata</taxon>
        <taxon>Euteleostomi</taxon>
        <taxon>Actinopterygii</taxon>
        <taxon>Neopterygii</taxon>
        <taxon>Teleostei</taxon>
        <taxon>Neoteleostei</taxon>
        <taxon>Acanthomorphata</taxon>
        <taxon>Ovalentaria</taxon>
        <taxon>Atherinomorphae</taxon>
        <taxon>Cyprinodontiformes</taxon>
        <taxon>Goodeidae</taxon>
        <taxon>Ameca</taxon>
    </lineage>
</organism>
<evidence type="ECO:0000313" key="1">
    <source>
        <dbReference type="EMBL" id="MEQ2309470.1"/>
    </source>
</evidence>
<keyword evidence="2" id="KW-1185">Reference proteome</keyword>
<name>A0ABV0ZVB8_9TELE</name>